<protein>
    <submittedName>
        <fullName evidence="1">Peptidase S41 family</fullName>
    </submittedName>
</protein>
<sequence length="96" mass="10718">MAFEAVRNETSTEPIILDLRPSFGTAYLKSVPVATDRNLALLSCLKPYIEYQGTLEILKDPPEEYLIPGVDIIGGIEAMRQNLKGNGYQTQFDCHD</sequence>
<dbReference type="VEuPathDB" id="FungiDB:CCM_09092"/>
<dbReference type="OrthoDB" id="27214at2759"/>
<evidence type="ECO:0000313" key="2">
    <source>
        <dbReference type="Proteomes" id="UP000323067"/>
    </source>
</evidence>
<accession>A0A2H4SW96</accession>
<dbReference type="AlphaFoldDB" id="A0A2H4SW96"/>
<gene>
    <name evidence="1" type="ORF">A9K55_000468</name>
</gene>
<evidence type="ECO:0000313" key="1">
    <source>
        <dbReference type="EMBL" id="ATY67388.1"/>
    </source>
</evidence>
<dbReference type="EMBL" id="CP023328">
    <property type="protein sequence ID" value="ATY67388.1"/>
    <property type="molecule type" value="Genomic_DNA"/>
</dbReference>
<organism evidence="1 2">
    <name type="scientific">Cordyceps militaris</name>
    <name type="common">Caterpillar fungus</name>
    <name type="synonym">Clavaria militaris</name>
    <dbReference type="NCBI Taxonomy" id="73501"/>
    <lineage>
        <taxon>Eukaryota</taxon>
        <taxon>Fungi</taxon>
        <taxon>Dikarya</taxon>
        <taxon>Ascomycota</taxon>
        <taxon>Pezizomycotina</taxon>
        <taxon>Sordariomycetes</taxon>
        <taxon>Hypocreomycetidae</taxon>
        <taxon>Hypocreales</taxon>
        <taxon>Cordycipitaceae</taxon>
        <taxon>Cordyceps</taxon>
    </lineage>
</organism>
<reference evidence="1 2" key="1">
    <citation type="journal article" date="2017" name="BMC Genomics">
        <title>Chromosome level assembly and secondary metabolite potential of the parasitic fungus Cordyceps militaris.</title>
        <authorList>
            <person name="Kramer G.J."/>
            <person name="Nodwell J.R."/>
        </authorList>
    </citation>
    <scope>NUCLEOTIDE SEQUENCE [LARGE SCALE GENOMIC DNA]</scope>
    <source>
        <strain evidence="1 2">ATCC 34164</strain>
    </source>
</reference>
<proteinExistence type="predicted"/>
<name>A0A2H4SW96_CORMI</name>
<dbReference type="VEuPathDB" id="FungiDB:A9K55_000468"/>
<dbReference type="Proteomes" id="UP000323067">
    <property type="component" value="Chromosome i"/>
</dbReference>